<feature type="domain" description="GtrA/DPMS transmembrane" evidence="7">
    <location>
        <begin position="15"/>
        <end position="128"/>
    </location>
</feature>
<dbReference type="GO" id="GO:0000271">
    <property type="term" value="P:polysaccharide biosynthetic process"/>
    <property type="evidence" value="ECO:0007669"/>
    <property type="project" value="InterPro"/>
</dbReference>
<evidence type="ECO:0000313" key="9">
    <source>
        <dbReference type="Proteomes" id="UP000187404"/>
    </source>
</evidence>
<feature type="transmembrane region" description="Helical" evidence="6">
    <location>
        <begin position="40"/>
        <end position="60"/>
    </location>
</feature>
<evidence type="ECO:0000256" key="3">
    <source>
        <dbReference type="ARBA" id="ARBA00022692"/>
    </source>
</evidence>
<reference evidence="8 9" key="1">
    <citation type="journal article" date="2016" name="Appl. Environ. Microbiol.">
        <title>Function and Phylogeny of Bacterial Butyryl Coenzyme A:Acetate Transferases and Their Diversity in the Proximal Colon of Swine.</title>
        <authorList>
            <person name="Trachsel J."/>
            <person name="Bayles D.O."/>
            <person name="Looft T."/>
            <person name="Levine U.Y."/>
            <person name="Allen H.K."/>
        </authorList>
    </citation>
    <scope>NUCLEOTIDE SEQUENCE [LARGE SCALE GENOMIC DNA]</scope>
    <source>
        <strain evidence="8 9">68-3-10</strain>
    </source>
</reference>
<dbReference type="STRING" id="1261640.BHK98_07275"/>
<evidence type="ECO:0000313" key="8">
    <source>
        <dbReference type="EMBL" id="OLR56984.1"/>
    </source>
</evidence>
<evidence type="ECO:0000256" key="4">
    <source>
        <dbReference type="ARBA" id="ARBA00022989"/>
    </source>
</evidence>
<comment type="similarity">
    <text evidence="2">Belongs to the GtrA family.</text>
</comment>
<dbReference type="Proteomes" id="UP000187404">
    <property type="component" value="Unassembled WGS sequence"/>
</dbReference>
<evidence type="ECO:0000256" key="5">
    <source>
        <dbReference type="ARBA" id="ARBA00023136"/>
    </source>
</evidence>
<keyword evidence="4 6" id="KW-1133">Transmembrane helix</keyword>
<feature type="transmembrane region" description="Helical" evidence="6">
    <location>
        <begin position="72"/>
        <end position="94"/>
    </location>
</feature>
<feature type="transmembrane region" description="Helical" evidence="6">
    <location>
        <begin position="106"/>
        <end position="123"/>
    </location>
</feature>
<keyword evidence="9" id="KW-1185">Reference proteome</keyword>
<organism evidence="8 9">
    <name type="scientific">Hornefia porci</name>
    <dbReference type="NCBI Taxonomy" id="2652292"/>
    <lineage>
        <taxon>Bacteria</taxon>
        <taxon>Bacillati</taxon>
        <taxon>Bacillota</taxon>
        <taxon>Clostridia</taxon>
        <taxon>Peptostreptococcales</taxon>
        <taxon>Anaerovoracaceae</taxon>
        <taxon>Hornefia</taxon>
    </lineage>
</organism>
<dbReference type="GO" id="GO:0005886">
    <property type="term" value="C:plasma membrane"/>
    <property type="evidence" value="ECO:0007669"/>
    <property type="project" value="TreeGrafter"/>
</dbReference>
<dbReference type="Pfam" id="PF04138">
    <property type="entry name" value="GtrA_DPMS_TM"/>
    <property type="match status" value="1"/>
</dbReference>
<feature type="transmembrane region" description="Helical" evidence="6">
    <location>
        <begin position="12"/>
        <end position="34"/>
    </location>
</feature>
<dbReference type="InterPro" id="IPR051401">
    <property type="entry name" value="GtrA_CellWall_Glycosyl"/>
</dbReference>
<comment type="caution">
    <text evidence="8">The sequence shown here is derived from an EMBL/GenBank/DDBJ whole genome shotgun (WGS) entry which is preliminary data.</text>
</comment>
<evidence type="ECO:0000256" key="6">
    <source>
        <dbReference type="SAM" id="Phobius"/>
    </source>
</evidence>
<proteinExistence type="inferred from homology"/>
<evidence type="ECO:0000256" key="1">
    <source>
        <dbReference type="ARBA" id="ARBA00004141"/>
    </source>
</evidence>
<dbReference type="AlphaFoldDB" id="A0A1Q9JLG3"/>
<sequence>MYTPDARETKIQIFKFFLFSVSAGIVETVSFTVLKLLTRWTYWPCYLIALILSVLWNFTWNREFTFKSANNVPMAMFKVFLFYCVFTPASTWWGNMLTDRAGWNDYVVLGFTMCINLTTEYLYDRFFVYRDSMNTNKRAQQERKKKDAGN</sequence>
<keyword evidence="5 6" id="KW-0472">Membrane</keyword>
<evidence type="ECO:0000259" key="7">
    <source>
        <dbReference type="Pfam" id="PF04138"/>
    </source>
</evidence>
<protein>
    <recommendedName>
        <fullName evidence="7">GtrA/DPMS transmembrane domain-containing protein</fullName>
    </recommendedName>
</protein>
<name>A0A1Q9JLG3_9FIRM</name>
<dbReference type="OrthoDB" id="384742at2"/>
<dbReference type="InterPro" id="IPR007267">
    <property type="entry name" value="GtrA_DPMS_TM"/>
</dbReference>
<dbReference type="PANTHER" id="PTHR38459">
    <property type="entry name" value="PROPHAGE BACTOPRENOL-LINKED GLUCOSE TRANSLOCASE HOMOLOG"/>
    <property type="match status" value="1"/>
</dbReference>
<keyword evidence="3 6" id="KW-0812">Transmembrane</keyword>
<evidence type="ECO:0000256" key="2">
    <source>
        <dbReference type="ARBA" id="ARBA00009399"/>
    </source>
</evidence>
<gene>
    <name evidence="8" type="ORF">BHK98_07275</name>
</gene>
<dbReference type="PANTHER" id="PTHR38459:SF1">
    <property type="entry name" value="PROPHAGE BACTOPRENOL-LINKED GLUCOSE TRANSLOCASE HOMOLOG"/>
    <property type="match status" value="1"/>
</dbReference>
<comment type="subcellular location">
    <subcellularLocation>
        <location evidence="1">Membrane</location>
        <topology evidence="1">Multi-pass membrane protein</topology>
    </subcellularLocation>
</comment>
<accession>A0A1Q9JLG3</accession>
<dbReference type="EMBL" id="MJIE01000001">
    <property type="protein sequence ID" value="OLR56984.1"/>
    <property type="molecule type" value="Genomic_DNA"/>
</dbReference>